<dbReference type="RefSeq" id="WP_113867460.1">
    <property type="nucleotide sequence ID" value="NZ_BAABQN010000002.1"/>
</dbReference>
<evidence type="ECO:0000256" key="2">
    <source>
        <dbReference type="ARBA" id="ARBA00022448"/>
    </source>
</evidence>
<dbReference type="GO" id="GO:1904680">
    <property type="term" value="F:peptide transmembrane transporter activity"/>
    <property type="evidence" value="ECO:0007669"/>
    <property type="project" value="TreeGrafter"/>
</dbReference>
<dbReference type="Proteomes" id="UP000252254">
    <property type="component" value="Unassembled WGS sequence"/>
</dbReference>
<feature type="signal peptide" evidence="5">
    <location>
        <begin position="1"/>
        <end position="24"/>
    </location>
</feature>
<feature type="domain" description="Solute-binding protein family 5" evidence="6">
    <location>
        <begin position="90"/>
        <end position="455"/>
    </location>
</feature>
<gene>
    <name evidence="7" type="ORF">DES48_102403</name>
</gene>
<proteinExistence type="inferred from homology"/>
<dbReference type="EMBL" id="QNRI01000002">
    <property type="protein sequence ID" value="RBP00638.1"/>
    <property type="molecule type" value="Genomic_DNA"/>
</dbReference>
<dbReference type="Gene3D" id="3.90.76.10">
    <property type="entry name" value="Dipeptide-binding Protein, Domain 1"/>
    <property type="match status" value="1"/>
</dbReference>
<feature type="region of interest" description="Disordered" evidence="4">
    <location>
        <begin position="25"/>
        <end position="48"/>
    </location>
</feature>
<protein>
    <submittedName>
        <fullName evidence="7">Peptide/nickel transport system substrate-binding protein</fullName>
    </submittedName>
</protein>
<keyword evidence="2" id="KW-0813">Transport</keyword>
<dbReference type="InterPro" id="IPR030678">
    <property type="entry name" value="Peptide/Ni-bd"/>
</dbReference>
<dbReference type="GO" id="GO:0042597">
    <property type="term" value="C:periplasmic space"/>
    <property type="evidence" value="ECO:0007669"/>
    <property type="project" value="UniProtKB-ARBA"/>
</dbReference>
<reference evidence="7 8" key="1">
    <citation type="submission" date="2018-06" db="EMBL/GenBank/DDBJ databases">
        <title>Genomic Encyclopedia of Type Strains, Phase IV (KMG-IV): sequencing the most valuable type-strain genomes for metagenomic binning, comparative biology and taxonomic classification.</title>
        <authorList>
            <person name="Goeker M."/>
        </authorList>
    </citation>
    <scope>NUCLEOTIDE SEQUENCE [LARGE SCALE GENOMIC DNA]</scope>
    <source>
        <strain evidence="7 8">DSM 15140</strain>
    </source>
</reference>
<evidence type="ECO:0000313" key="8">
    <source>
        <dbReference type="Proteomes" id="UP000252254"/>
    </source>
</evidence>
<dbReference type="GO" id="GO:0015833">
    <property type="term" value="P:peptide transport"/>
    <property type="evidence" value="ECO:0007669"/>
    <property type="project" value="TreeGrafter"/>
</dbReference>
<dbReference type="OrthoDB" id="9796817at2"/>
<comment type="caution">
    <text evidence="7">The sequence shown here is derived from an EMBL/GenBank/DDBJ whole genome shotgun (WGS) entry which is preliminary data.</text>
</comment>
<evidence type="ECO:0000256" key="3">
    <source>
        <dbReference type="ARBA" id="ARBA00022729"/>
    </source>
</evidence>
<dbReference type="InterPro" id="IPR039424">
    <property type="entry name" value="SBP_5"/>
</dbReference>
<evidence type="ECO:0000313" key="7">
    <source>
        <dbReference type="EMBL" id="RBP00638.1"/>
    </source>
</evidence>
<dbReference type="STRING" id="200904.GCA_900168775_00668"/>
<dbReference type="PANTHER" id="PTHR30290:SF9">
    <property type="entry name" value="OLIGOPEPTIDE-BINDING PROTEIN APPA"/>
    <property type="match status" value="1"/>
</dbReference>
<comment type="similarity">
    <text evidence="1">Belongs to the bacterial solute-binding protein 5 family.</text>
</comment>
<feature type="compositionally biased region" description="Acidic residues" evidence="4">
    <location>
        <begin position="25"/>
        <end position="37"/>
    </location>
</feature>
<dbReference type="GO" id="GO:0043190">
    <property type="term" value="C:ATP-binding cassette (ABC) transporter complex"/>
    <property type="evidence" value="ECO:0007669"/>
    <property type="project" value="InterPro"/>
</dbReference>
<name>A0A366EE98_9BACI</name>
<dbReference type="PIRSF" id="PIRSF002741">
    <property type="entry name" value="MppA"/>
    <property type="match status" value="1"/>
</dbReference>
<dbReference type="SUPFAM" id="SSF53850">
    <property type="entry name" value="Periplasmic binding protein-like II"/>
    <property type="match status" value="1"/>
</dbReference>
<sequence length="534" mass="59003">MKKQFIRFGLLLVFMLLIVGCSEDSSTEGEGETQDPGETEKATELQDTLVFGRGADSTSLDPATETDGETFYVTQQIYDTLIDYEDGTTKLQPALATEWEASEDGKTFVLTLRDGVTFQDGTPFNAEAVVANFERWMSAEDFIYYGSMFGGYGEDEANIIERVEATSDLEVTFQLKRPSAPFLKNLAMSPFAIASPEAFDSLAENPVGTGPFKLDDWARNETITLVKNEDYWEDGKPYLNRVIFQVIPDNSARLTALQNGEIDLMDGVNPSDQTIIESDENLKVFSRAPLNVAYMPMNNETAPFDDPLVRQAVNHAIDKEALIEGFFEGNAEPAKNMLPPTIDGYNDEIEPYAYDVEKAKELLAEAGYEAGELEVDLWTMDNPRPYMPAPAKIAESIQKNLADVGIIANIQTLDWSTYLEKAKNGEMPTFLIGWIGDNGDADNFLYTLLGTGSGNNYSFYSNEAVDKILLEAQAATDDAARADLYKQAQVLIHKDAPVVPLVHYESLMAGSSTLENYTPAPTGSEDFTDVTFSE</sequence>
<dbReference type="Pfam" id="PF00496">
    <property type="entry name" value="SBP_bac_5"/>
    <property type="match status" value="1"/>
</dbReference>
<evidence type="ECO:0000256" key="4">
    <source>
        <dbReference type="SAM" id="MobiDB-lite"/>
    </source>
</evidence>
<dbReference type="AlphaFoldDB" id="A0A366EE98"/>
<evidence type="ECO:0000259" key="6">
    <source>
        <dbReference type="Pfam" id="PF00496"/>
    </source>
</evidence>
<keyword evidence="3 5" id="KW-0732">Signal</keyword>
<feature type="chain" id="PRO_5039406768" evidence="5">
    <location>
        <begin position="25"/>
        <end position="534"/>
    </location>
</feature>
<dbReference type="PANTHER" id="PTHR30290">
    <property type="entry name" value="PERIPLASMIC BINDING COMPONENT OF ABC TRANSPORTER"/>
    <property type="match status" value="1"/>
</dbReference>
<evidence type="ECO:0000256" key="1">
    <source>
        <dbReference type="ARBA" id="ARBA00005695"/>
    </source>
</evidence>
<accession>A0A366EE98</accession>
<dbReference type="Gene3D" id="3.40.190.10">
    <property type="entry name" value="Periplasmic binding protein-like II"/>
    <property type="match status" value="1"/>
</dbReference>
<organism evidence="7 8">
    <name type="scientific">Paraliobacillus ryukyuensis</name>
    <dbReference type="NCBI Taxonomy" id="200904"/>
    <lineage>
        <taxon>Bacteria</taxon>
        <taxon>Bacillati</taxon>
        <taxon>Bacillota</taxon>
        <taxon>Bacilli</taxon>
        <taxon>Bacillales</taxon>
        <taxon>Bacillaceae</taxon>
        <taxon>Paraliobacillus</taxon>
    </lineage>
</organism>
<evidence type="ECO:0000256" key="5">
    <source>
        <dbReference type="SAM" id="SignalP"/>
    </source>
</evidence>
<dbReference type="PROSITE" id="PS51257">
    <property type="entry name" value="PROKAR_LIPOPROTEIN"/>
    <property type="match status" value="1"/>
</dbReference>
<dbReference type="InterPro" id="IPR000914">
    <property type="entry name" value="SBP_5_dom"/>
</dbReference>
<dbReference type="Gene3D" id="3.10.105.10">
    <property type="entry name" value="Dipeptide-binding Protein, Domain 3"/>
    <property type="match status" value="1"/>
</dbReference>
<dbReference type="CDD" id="cd08493">
    <property type="entry name" value="PBP2_DppA_like"/>
    <property type="match status" value="1"/>
</dbReference>
<keyword evidence="8" id="KW-1185">Reference proteome</keyword>